<evidence type="ECO:0000313" key="2">
    <source>
        <dbReference type="EMBL" id="KAL0179227.1"/>
    </source>
</evidence>
<comment type="caution">
    <text evidence="2">The sequence shown here is derived from an EMBL/GenBank/DDBJ whole genome shotgun (WGS) entry which is preliminary data.</text>
</comment>
<organism evidence="2 3">
    <name type="scientific">Cirrhinus mrigala</name>
    <name type="common">Mrigala</name>
    <dbReference type="NCBI Taxonomy" id="683832"/>
    <lineage>
        <taxon>Eukaryota</taxon>
        <taxon>Metazoa</taxon>
        <taxon>Chordata</taxon>
        <taxon>Craniata</taxon>
        <taxon>Vertebrata</taxon>
        <taxon>Euteleostomi</taxon>
        <taxon>Actinopterygii</taxon>
        <taxon>Neopterygii</taxon>
        <taxon>Teleostei</taxon>
        <taxon>Ostariophysi</taxon>
        <taxon>Cypriniformes</taxon>
        <taxon>Cyprinidae</taxon>
        <taxon>Labeoninae</taxon>
        <taxon>Labeonini</taxon>
        <taxon>Cirrhinus</taxon>
    </lineage>
</organism>
<feature type="region of interest" description="Disordered" evidence="1">
    <location>
        <begin position="1"/>
        <end position="51"/>
    </location>
</feature>
<dbReference type="Proteomes" id="UP001529510">
    <property type="component" value="Unassembled WGS sequence"/>
</dbReference>
<sequence>TALNSSSQTTRIRSSKPVRLKQMDGLWKETTRSTASQHRRQRRKRSGSKAS</sequence>
<dbReference type="AlphaFoldDB" id="A0ABD0PZ80"/>
<dbReference type="EMBL" id="JAMKFB020000012">
    <property type="protein sequence ID" value="KAL0179227.1"/>
    <property type="molecule type" value="Genomic_DNA"/>
</dbReference>
<evidence type="ECO:0000256" key="1">
    <source>
        <dbReference type="SAM" id="MobiDB-lite"/>
    </source>
</evidence>
<feature type="non-terminal residue" evidence="2">
    <location>
        <position position="51"/>
    </location>
</feature>
<gene>
    <name evidence="2" type="ORF">M9458_024669</name>
</gene>
<feature type="non-terminal residue" evidence="2">
    <location>
        <position position="1"/>
    </location>
</feature>
<reference evidence="2 3" key="1">
    <citation type="submission" date="2024-05" db="EMBL/GenBank/DDBJ databases">
        <title>Genome sequencing and assembly of Indian major carp, Cirrhinus mrigala (Hamilton, 1822).</title>
        <authorList>
            <person name="Mohindra V."/>
            <person name="Chowdhury L.M."/>
            <person name="Lal K."/>
            <person name="Jena J.K."/>
        </authorList>
    </citation>
    <scope>NUCLEOTIDE SEQUENCE [LARGE SCALE GENOMIC DNA]</scope>
    <source>
        <strain evidence="2">CM1030</strain>
        <tissue evidence="2">Blood</tissue>
    </source>
</reference>
<accession>A0ABD0PZ80</accession>
<protein>
    <submittedName>
        <fullName evidence="2">Uncharacterized protein</fullName>
    </submittedName>
</protein>
<feature type="compositionally biased region" description="Basic residues" evidence="1">
    <location>
        <begin position="37"/>
        <end position="51"/>
    </location>
</feature>
<keyword evidence="3" id="KW-1185">Reference proteome</keyword>
<name>A0ABD0PZ80_CIRMR</name>
<evidence type="ECO:0000313" key="3">
    <source>
        <dbReference type="Proteomes" id="UP001529510"/>
    </source>
</evidence>
<feature type="compositionally biased region" description="Polar residues" evidence="1">
    <location>
        <begin position="1"/>
        <end position="12"/>
    </location>
</feature>
<proteinExistence type="predicted"/>